<organism evidence="2">
    <name type="scientific">Arundo donax</name>
    <name type="common">Giant reed</name>
    <name type="synonym">Donax arundinaceus</name>
    <dbReference type="NCBI Taxonomy" id="35708"/>
    <lineage>
        <taxon>Eukaryota</taxon>
        <taxon>Viridiplantae</taxon>
        <taxon>Streptophyta</taxon>
        <taxon>Embryophyta</taxon>
        <taxon>Tracheophyta</taxon>
        <taxon>Spermatophyta</taxon>
        <taxon>Magnoliopsida</taxon>
        <taxon>Liliopsida</taxon>
        <taxon>Poales</taxon>
        <taxon>Poaceae</taxon>
        <taxon>PACMAD clade</taxon>
        <taxon>Arundinoideae</taxon>
        <taxon>Arundineae</taxon>
        <taxon>Arundo</taxon>
    </lineage>
</organism>
<accession>A0A0A9B280</accession>
<evidence type="ECO:0000256" key="1">
    <source>
        <dbReference type="SAM" id="MobiDB-lite"/>
    </source>
</evidence>
<name>A0A0A9B280_ARUDO</name>
<dbReference type="EMBL" id="GBRH01242620">
    <property type="protein sequence ID" value="JAD55275.1"/>
    <property type="molecule type" value="Transcribed_RNA"/>
</dbReference>
<reference evidence="2" key="1">
    <citation type="submission" date="2014-09" db="EMBL/GenBank/DDBJ databases">
        <authorList>
            <person name="Magalhaes I.L.F."/>
            <person name="Oliveira U."/>
            <person name="Santos F.R."/>
            <person name="Vidigal T.H.D.A."/>
            <person name="Brescovit A.D."/>
            <person name="Santos A.J."/>
        </authorList>
    </citation>
    <scope>NUCLEOTIDE SEQUENCE</scope>
    <source>
        <tissue evidence="2">Shoot tissue taken approximately 20 cm above the soil surface</tissue>
    </source>
</reference>
<evidence type="ECO:0000313" key="2">
    <source>
        <dbReference type="EMBL" id="JAD55275.1"/>
    </source>
</evidence>
<proteinExistence type="predicted"/>
<dbReference type="AlphaFoldDB" id="A0A0A9B280"/>
<feature type="region of interest" description="Disordered" evidence="1">
    <location>
        <begin position="1"/>
        <end position="39"/>
    </location>
</feature>
<sequence>MDNLRASGISAAFNQPHTGQIVKRYPGRTEPGRAQSRLD</sequence>
<protein>
    <submittedName>
        <fullName evidence="2">Uncharacterized protein</fullName>
    </submittedName>
</protein>
<reference evidence="2" key="2">
    <citation type="journal article" date="2015" name="Data Brief">
        <title>Shoot transcriptome of the giant reed, Arundo donax.</title>
        <authorList>
            <person name="Barrero R.A."/>
            <person name="Guerrero F.D."/>
            <person name="Moolhuijzen P."/>
            <person name="Goolsby J.A."/>
            <person name="Tidwell J."/>
            <person name="Bellgard S.E."/>
            <person name="Bellgard M.I."/>
        </authorList>
    </citation>
    <scope>NUCLEOTIDE SEQUENCE</scope>
    <source>
        <tissue evidence="2">Shoot tissue taken approximately 20 cm above the soil surface</tissue>
    </source>
</reference>